<sequence>MYSRTGPPRPLNQQQQEIQDRKQAKLEAERAKKAKELKEQKEQKENQKREWPDVTVDYNRELWMDQYKKKHETILGESVDIFVDKFEKMEKSQAEDHLLNILTKITFVENNLTVNGVQTVEKLFENLQKAASNESGDNPFKSIEELSEFLKETYFNFRKEVDEYRNIGVQSRRWIQFIKNKLDKGDIVDEDTFHDLYAEFQGSIPAGHEFARREAPLDYTSLRQMGNTVPVFKYEKSTGRLELKPEAHKCVYINLPIFADTLISSHPFKVDFSRIFNSLGIYKTTSFPARQTFTVADERGPEAKAYLFLKHCSQGGKQIDQKKPPTQLFNNSAAIHGVIAPMKHLNAFEVLGVEVLPLSLENNLCTGSNGKIKHPDRSELRTADFGTVEEVLNANLKKSVSSTAKLPGNN</sequence>
<dbReference type="EMBL" id="CP092625">
    <property type="protein sequence ID" value="UMM42545.1"/>
    <property type="molecule type" value="Genomic_DNA"/>
</dbReference>
<feature type="region of interest" description="Disordered" evidence="1">
    <location>
        <begin position="1"/>
        <end position="50"/>
    </location>
</feature>
<accession>A0AAE9FG89</accession>
<gene>
    <name evidence="2" type="ORF">L5515_018339</name>
</gene>
<evidence type="ECO:0000313" key="3">
    <source>
        <dbReference type="Proteomes" id="UP000829354"/>
    </source>
</evidence>
<dbReference type="Proteomes" id="UP000829354">
    <property type="component" value="Chromosome X"/>
</dbReference>
<reference evidence="2 3" key="1">
    <citation type="submission" date="2022-04" db="EMBL/GenBank/DDBJ databases">
        <title>Chromosome-level reference genomes for two strains of Caenorhabditis briggsae: an improved platform for comparative genomics.</title>
        <authorList>
            <person name="Stevens L."/>
            <person name="Andersen E."/>
        </authorList>
    </citation>
    <scope>NUCLEOTIDE SEQUENCE [LARGE SCALE GENOMIC DNA]</scope>
    <source>
        <strain evidence="2">VX34</strain>
        <tissue evidence="2">Whole-organism</tissue>
    </source>
</reference>
<feature type="compositionally biased region" description="Basic and acidic residues" evidence="1">
    <location>
        <begin position="18"/>
        <end position="50"/>
    </location>
</feature>
<evidence type="ECO:0000313" key="2">
    <source>
        <dbReference type="EMBL" id="UMM42545.1"/>
    </source>
</evidence>
<protein>
    <submittedName>
        <fullName evidence="2">Uncharacterized protein</fullName>
    </submittedName>
</protein>
<keyword evidence="3" id="KW-1185">Reference proteome</keyword>
<proteinExistence type="predicted"/>
<name>A0AAE9FG89_CAEBR</name>
<dbReference type="AlphaFoldDB" id="A0AAE9FG89"/>
<evidence type="ECO:0000256" key="1">
    <source>
        <dbReference type="SAM" id="MobiDB-lite"/>
    </source>
</evidence>
<organism evidence="2 3">
    <name type="scientific">Caenorhabditis briggsae</name>
    <dbReference type="NCBI Taxonomy" id="6238"/>
    <lineage>
        <taxon>Eukaryota</taxon>
        <taxon>Metazoa</taxon>
        <taxon>Ecdysozoa</taxon>
        <taxon>Nematoda</taxon>
        <taxon>Chromadorea</taxon>
        <taxon>Rhabditida</taxon>
        <taxon>Rhabditina</taxon>
        <taxon>Rhabditomorpha</taxon>
        <taxon>Rhabditoidea</taxon>
        <taxon>Rhabditidae</taxon>
        <taxon>Peloderinae</taxon>
        <taxon>Caenorhabditis</taxon>
    </lineage>
</organism>